<dbReference type="Proteomes" id="UP001156856">
    <property type="component" value="Unassembled WGS sequence"/>
</dbReference>
<dbReference type="AlphaFoldDB" id="A0A512J942"/>
<organism evidence="1 3">
    <name type="scientific">Methylobacterium oxalidis</name>
    <dbReference type="NCBI Taxonomy" id="944322"/>
    <lineage>
        <taxon>Bacteria</taxon>
        <taxon>Pseudomonadati</taxon>
        <taxon>Pseudomonadota</taxon>
        <taxon>Alphaproteobacteria</taxon>
        <taxon>Hyphomicrobiales</taxon>
        <taxon>Methylobacteriaceae</taxon>
        <taxon>Methylobacterium</taxon>
    </lineage>
</organism>
<dbReference type="Proteomes" id="UP000321960">
    <property type="component" value="Unassembled WGS sequence"/>
</dbReference>
<comment type="caution">
    <text evidence="1">The sequence shown here is derived from an EMBL/GenBank/DDBJ whole genome shotgun (WGS) entry which is preliminary data.</text>
</comment>
<reference evidence="4" key="2">
    <citation type="journal article" date="2019" name="Int. J. Syst. Evol. Microbiol.">
        <title>The Global Catalogue of Microorganisms (GCM) 10K type strain sequencing project: providing services to taxonomists for standard genome sequencing and annotation.</title>
        <authorList>
            <consortium name="The Broad Institute Genomics Platform"/>
            <consortium name="The Broad Institute Genome Sequencing Center for Infectious Disease"/>
            <person name="Wu L."/>
            <person name="Ma J."/>
        </authorList>
    </citation>
    <scope>NUCLEOTIDE SEQUENCE [LARGE SCALE GENOMIC DNA]</scope>
    <source>
        <strain evidence="4">NBRC 107715</strain>
    </source>
</reference>
<dbReference type="RefSeq" id="WP_147028031.1">
    <property type="nucleotide sequence ID" value="NZ_BJZU01000104.1"/>
</dbReference>
<evidence type="ECO:0000313" key="2">
    <source>
        <dbReference type="EMBL" id="GLS65527.1"/>
    </source>
</evidence>
<keyword evidence="4" id="KW-1185">Reference proteome</keyword>
<dbReference type="OrthoDB" id="7996662at2"/>
<evidence type="ECO:0000313" key="3">
    <source>
        <dbReference type="Proteomes" id="UP000321960"/>
    </source>
</evidence>
<evidence type="ECO:0000313" key="1">
    <source>
        <dbReference type="EMBL" id="GEP06487.1"/>
    </source>
</evidence>
<proteinExistence type="predicted"/>
<name>A0A512J942_9HYPH</name>
<dbReference type="EMBL" id="BSPK01000072">
    <property type="protein sequence ID" value="GLS65527.1"/>
    <property type="molecule type" value="Genomic_DNA"/>
</dbReference>
<reference evidence="1 3" key="3">
    <citation type="submission" date="2019-07" db="EMBL/GenBank/DDBJ databases">
        <title>Whole genome shotgun sequence of Methylobacterium oxalidis NBRC 107715.</title>
        <authorList>
            <person name="Hosoyama A."/>
            <person name="Uohara A."/>
            <person name="Ohji S."/>
            <person name="Ichikawa N."/>
        </authorList>
    </citation>
    <scope>NUCLEOTIDE SEQUENCE [LARGE SCALE GENOMIC DNA]</scope>
    <source>
        <strain evidence="1 3">NBRC 107715</strain>
    </source>
</reference>
<protein>
    <submittedName>
        <fullName evidence="1">Uncharacterized protein</fullName>
    </submittedName>
</protein>
<gene>
    <name evidence="2" type="ORF">GCM10007888_39090</name>
    <name evidence="1" type="ORF">MOX02_45250</name>
</gene>
<reference evidence="2" key="4">
    <citation type="submission" date="2023-01" db="EMBL/GenBank/DDBJ databases">
        <title>Draft genome sequence of Methylobacterium oxalidis strain NBRC 107715.</title>
        <authorList>
            <person name="Sun Q."/>
            <person name="Mori K."/>
        </authorList>
    </citation>
    <scope>NUCLEOTIDE SEQUENCE</scope>
    <source>
        <strain evidence="2">NBRC 107715</strain>
    </source>
</reference>
<reference evidence="2" key="1">
    <citation type="journal article" date="2014" name="Int. J. Syst. Evol. Microbiol.">
        <title>Complete genome of a new Firmicutes species belonging to the dominant human colonic microbiota ('Ruminococcus bicirculans') reveals two chromosomes and a selective capacity to utilize plant glucans.</title>
        <authorList>
            <consortium name="NISC Comparative Sequencing Program"/>
            <person name="Wegmann U."/>
            <person name="Louis P."/>
            <person name="Goesmann A."/>
            <person name="Henrissat B."/>
            <person name="Duncan S.H."/>
            <person name="Flint H.J."/>
        </authorList>
    </citation>
    <scope>NUCLEOTIDE SEQUENCE</scope>
    <source>
        <strain evidence="2">NBRC 107715</strain>
    </source>
</reference>
<evidence type="ECO:0000313" key="4">
    <source>
        <dbReference type="Proteomes" id="UP001156856"/>
    </source>
</evidence>
<sequence length="120" mass="13206">MKGAYPFALAGVAWIAIGTWAEARRASLQEDNPALRAGIEADLASRYCPGLRIDPERFRSFGQAHGLSHEDFFMKRRSAGLKQSIAATTQRLRQTPGSACDRLWADYGTAGHAAQLLKRM</sequence>
<dbReference type="EMBL" id="BJZU01000104">
    <property type="protein sequence ID" value="GEP06487.1"/>
    <property type="molecule type" value="Genomic_DNA"/>
</dbReference>
<accession>A0A512J942</accession>